<evidence type="ECO:0000313" key="3">
    <source>
        <dbReference type="EMBL" id="CAK5274060.1"/>
    </source>
</evidence>
<organism evidence="3 4">
    <name type="scientific">Mycena citricolor</name>
    <dbReference type="NCBI Taxonomy" id="2018698"/>
    <lineage>
        <taxon>Eukaryota</taxon>
        <taxon>Fungi</taxon>
        <taxon>Dikarya</taxon>
        <taxon>Basidiomycota</taxon>
        <taxon>Agaricomycotina</taxon>
        <taxon>Agaricomycetes</taxon>
        <taxon>Agaricomycetidae</taxon>
        <taxon>Agaricales</taxon>
        <taxon>Marasmiineae</taxon>
        <taxon>Mycenaceae</taxon>
        <taxon>Mycena</taxon>
    </lineage>
</organism>
<dbReference type="EMBL" id="CAVNYO010000399">
    <property type="protein sequence ID" value="CAK5274060.1"/>
    <property type="molecule type" value="Genomic_DNA"/>
</dbReference>
<protein>
    <recommendedName>
        <fullName evidence="5">Acid phosphatase</fullName>
    </recommendedName>
</protein>
<name>A0AAD2K1Q0_9AGAR</name>
<dbReference type="Proteomes" id="UP001295794">
    <property type="component" value="Unassembled WGS sequence"/>
</dbReference>
<evidence type="ECO:0000256" key="1">
    <source>
        <dbReference type="ARBA" id="ARBA00022801"/>
    </source>
</evidence>
<dbReference type="SUPFAM" id="SSF53649">
    <property type="entry name" value="Alkaline phosphatase-like"/>
    <property type="match status" value="1"/>
</dbReference>
<accession>A0AAD2K1Q0</accession>
<keyword evidence="2" id="KW-0732">Signal</keyword>
<evidence type="ECO:0000256" key="2">
    <source>
        <dbReference type="SAM" id="SignalP"/>
    </source>
</evidence>
<gene>
    <name evidence="3" type="ORF">MYCIT1_LOCUS20975</name>
</gene>
<dbReference type="Pfam" id="PF04185">
    <property type="entry name" value="Phosphoesterase"/>
    <property type="match status" value="1"/>
</dbReference>
<dbReference type="GO" id="GO:0016788">
    <property type="term" value="F:hydrolase activity, acting on ester bonds"/>
    <property type="evidence" value="ECO:0007669"/>
    <property type="project" value="InterPro"/>
</dbReference>
<evidence type="ECO:0008006" key="5">
    <source>
        <dbReference type="Google" id="ProtNLM"/>
    </source>
</evidence>
<proteinExistence type="predicted"/>
<dbReference type="InterPro" id="IPR007312">
    <property type="entry name" value="Phosphoesterase"/>
</dbReference>
<keyword evidence="4" id="KW-1185">Reference proteome</keyword>
<comment type="caution">
    <text evidence="3">The sequence shown here is derived from an EMBL/GenBank/DDBJ whole genome shotgun (WGS) entry which is preliminary data.</text>
</comment>
<dbReference type="InterPro" id="IPR017850">
    <property type="entry name" value="Alkaline_phosphatase_core_sf"/>
</dbReference>
<sequence length="436" mass="47686">MKQSLRSLVSLLAAASSIRSASAAVSQAFAPPSPRGPLVQTANYTAFSNSTLDDKVTVAGKVFDRIMIVWLENTDFATAAATPTFQKLAKEGILFTDYNSVTHPSQPNYIASMGGDFFGAGDDTFVHIPSNITTVIDLLEEKGVSWAAYQESIPTDGFFGYSYTAPDYLGKGLSPYTYYMRKHNPPMIYDAVAGDAERVKRIRSFNDFANDAVNGTLPQWMFVTPNMVNDAHDTTIDFAAEFLDYWLVPLLSDTRVNGDRTLILLTFDETETYSEQNTVYTVALGSAIPAKLKGTKDATLYTHYSLISTVQANWDLQSLGRQDTNKTVANVFDFVAQEIGYTNTKTSHVPHFNLTGIFNGPLNPYQFQNFPAPNVSAVGVSGRPVLLRPGLDTKLTVDKLPAPVNLHAKNRASPYQMNVATTSLKNIIPCTNAACS</sequence>
<dbReference type="PANTHER" id="PTHR31956:SF8">
    <property type="entry name" value="ACID PHOSPHATASE PHOA (AFU_ORTHOLOGUE AFUA_1G03570)"/>
    <property type="match status" value="1"/>
</dbReference>
<feature type="signal peptide" evidence="2">
    <location>
        <begin position="1"/>
        <end position="23"/>
    </location>
</feature>
<keyword evidence="1" id="KW-0378">Hydrolase</keyword>
<reference evidence="3" key="1">
    <citation type="submission" date="2023-11" db="EMBL/GenBank/DDBJ databases">
        <authorList>
            <person name="De Vega J J."/>
            <person name="De Vega J J."/>
        </authorList>
    </citation>
    <scope>NUCLEOTIDE SEQUENCE</scope>
</reference>
<dbReference type="PANTHER" id="PTHR31956">
    <property type="entry name" value="NON-SPECIFIC PHOSPHOLIPASE C4-RELATED"/>
    <property type="match status" value="1"/>
</dbReference>
<evidence type="ECO:0000313" key="4">
    <source>
        <dbReference type="Proteomes" id="UP001295794"/>
    </source>
</evidence>
<dbReference type="AlphaFoldDB" id="A0AAD2K1Q0"/>
<feature type="chain" id="PRO_5041995026" description="Acid phosphatase" evidence="2">
    <location>
        <begin position="24"/>
        <end position="436"/>
    </location>
</feature>
<dbReference type="Gene3D" id="3.40.720.10">
    <property type="entry name" value="Alkaline Phosphatase, subunit A"/>
    <property type="match status" value="1"/>
</dbReference>
<dbReference type="GO" id="GO:0009395">
    <property type="term" value="P:phospholipid catabolic process"/>
    <property type="evidence" value="ECO:0007669"/>
    <property type="project" value="TreeGrafter"/>
</dbReference>